<proteinExistence type="predicted"/>
<dbReference type="PANTHER" id="PTHR42831">
    <property type="entry name" value="FE-S PROTEIN MATURATION AUXILIARY FACTOR YITW"/>
    <property type="match status" value="1"/>
</dbReference>
<protein>
    <submittedName>
        <fullName evidence="2">Metal-sulfur cluster assembly factor</fullName>
    </submittedName>
</protein>
<dbReference type="InterPro" id="IPR002744">
    <property type="entry name" value="MIP18-like"/>
</dbReference>
<dbReference type="RefSeq" id="WP_197113199.1">
    <property type="nucleotide sequence ID" value="NZ_JACBXQ010000001.1"/>
</dbReference>
<accession>A0ABS0LPP3</accession>
<dbReference type="Gene3D" id="3.30.300.130">
    <property type="entry name" value="Fe-S cluster assembly (FSCA)"/>
    <property type="match status" value="1"/>
</dbReference>
<gene>
    <name evidence="2" type="ORF">HZY91_00055</name>
</gene>
<evidence type="ECO:0000259" key="1">
    <source>
        <dbReference type="Pfam" id="PF01883"/>
    </source>
</evidence>
<evidence type="ECO:0000313" key="3">
    <source>
        <dbReference type="Proteomes" id="UP000721415"/>
    </source>
</evidence>
<name>A0ABS0LPP3_9LACT</name>
<dbReference type="SUPFAM" id="SSF117916">
    <property type="entry name" value="Fe-S cluster assembly (FSCA) domain-like"/>
    <property type="match status" value="1"/>
</dbReference>
<organism evidence="2 3">
    <name type="scientific">Facklamia lactis</name>
    <dbReference type="NCBI Taxonomy" id="2749967"/>
    <lineage>
        <taxon>Bacteria</taxon>
        <taxon>Bacillati</taxon>
        <taxon>Bacillota</taxon>
        <taxon>Bacilli</taxon>
        <taxon>Lactobacillales</taxon>
        <taxon>Aerococcaceae</taxon>
        <taxon>Facklamia</taxon>
    </lineage>
</organism>
<comment type="caution">
    <text evidence="2">The sequence shown here is derived from an EMBL/GenBank/DDBJ whole genome shotgun (WGS) entry which is preliminary data.</text>
</comment>
<dbReference type="InterPro" id="IPR034904">
    <property type="entry name" value="FSCA_dom_sf"/>
</dbReference>
<reference evidence="2 3" key="1">
    <citation type="submission" date="2020-07" db="EMBL/GenBank/DDBJ databases">
        <title>Facklamia lactis sp. nov., isolated from raw milk.</title>
        <authorList>
            <person name="Doll E.V."/>
            <person name="Huptas C."/>
            <person name="Staib L."/>
            <person name="Wenning M."/>
            <person name="Scherer S."/>
        </authorList>
    </citation>
    <scope>NUCLEOTIDE SEQUENCE [LARGE SCALE GENOMIC DNA]</scope>
    <source>
        <strain evidence="2 3">DSM 111018</strain>
    </source>
</reference>
<evidence type="ECO:0000313" key="2">
    <source>
        <dbReference type="EMBL" id="MBG9985279.1"/>
    </source>
</evidence>
<dbReference type="Proteomes" id="UP000721415">
    <property type="component" value="Unassembled WGS sequence"/>
</dbReference>
<dbReference type="PANTHER" id="PTHR42831:SF1">
    <property type="entry name" value="FE-S PROTEIN MATURATION AUXILIARY FACTOR YITW"/>
    <property type="match status" value="1"/>
</dbReference>
<dbReference type="Pfam" id="PF01883">
    <property type="entry name" value="FeS_assembly_P"/>
    <property type="match status" value="1"/>
</dbReference>
<feature type="domain" description="MIP18 family-like" evidence="1">
    <location>
        <begin position="17"/>
        <end position="89"/>
    </location>
</feature>
<keyword evidence="3" id="KW-1185">Reference proteome</keyword>
<dbReference type="EMBL" id="JACBXQ010000001">
    <property type="protein sequence ID" value="MBG9985279.1"/>
    <property type="molecule type" value="Genomic_DNA"/>
</dbReference>
<dbReference type="InterPro" id="IPR052339">
    <property type="entry name" value="Fe-S_Maturation_MIP18"/>
</dbReference>
<sequence length="112" mass="12375">MDLETMRNARDLTPIQEKIVDCISSVIDPELGIDILNLGLVYRADLNSEGALAILMTLTTPMCPLADVIIDELNLAFKDVSEVKDVEVTLTFDPPWSLEKLSRYAKIALGVL</sequence>